<feature type="compositionally biased region" description="Polar residues" evidence="13">
    <location>
        <begin position="617"/>
        <end position="632"/>
    </location>
</feature>
<feature type="compositionally biased region" description="Pro residues" evidence="13">
    <location>
        <begin position="544"/>
        <end position="556"/>
    </location>
</feature>
<evidence type="ECO:0000256" key="10">
    <source>
        <dbReference type="ARBA" id="ARBA00023273"/>
    </source>
</evidence>
<dbReference type="AlphaFoldDB" id="A0A5N4EIZ0"/>
<dbReference type="PANTHER" id="PTHR21502">
    <property type="entry name" value="ZINC FINGER PROTEIN DZIP1"/>
    <property type="match status" value="1"/>
</dbReference>
<keyword evidence="6 11" id="KW-0863">Zinc-finger</keyword>
<evidence type="ECO:0000256" key="6">
    <source>
        <dbReference type="ARBA" id="ARBA00022771"/>
    </source>
</evidence>
<comment type="subcellular location">
    <subcellularLocation>
        <location evidence="2">Cytoplasm</location>
        <location evidence="2">Cytoskeleton</location>
        <location evidence="2">Cilium basal body</location>
    </subcellularLocation>
    <subcellularLocation>
        <location evidence="1">Cytoplasm</location>
        <location evidence="1">Cytoskeleton</location>
        <location evidence="1">Microtubule organizing center</location>
        <location evidence="1">Centrosome</location>
        <location evidence="1">Centriole</location>
    </subcellularLocation>
</comment>
<keyword evidence="16" id="KW-1185">Reference proteome</keyword>
<dbReference type="GO" id="GO:0008270">
    <property type="term" value="F:zinc ion binding"/>
    <property type="evidence" value="ECO:0007669"/>
    <property type="project" value="UniProtKB-KW"/>
</dbReference>
<evidence type="ECO:0000256" key="2">
    <source>
        <dbReference type="ARBA" id="ARBA00004120"/>
    </source>
</evidence>
<evidence type="ECO:0000256" key="11">
    <source>
        <dbReference type="PROSITE-ProRule" id="PRU00042"/>
    </source>
</evidence>
<keyword evidence="10" id="KW-0966">Cell projection</keyword>
<evidence type="ECO:0000313" key="16">
    <source>
        <dbReference type="Proteomes" id="UP000299084"/>
    </source>
</evidence>
<reference evidence="15 16" key="1">
    <citation type="journal article" date="2019" name="Mol. Ecol. Resour.">
        <title>Improving Illumina assemblies with Hi-C and long reads: an example with the North African dromedary.</title>
        <authorList>
            <person name="Elbers J.P."/>
            <person name="Rogers M.F."/>
            <person name="Perelman P.L."/>
            <person name="Proskuryakova A.A."/>
            <person name="Serdyukova N.A."/>
            <person name="Johnson W.E."/>
            <person name="Horin P."/>
            <person name="Corander J."/>
            <person name="Murphy D."/>
            <person name="Burger P.A."/>
        </authorList>
    </citation>
    <scope>NUCLEOTIDE SEQUENCE [LARGE SCALE GENOMIC DNA]</scope>
    <source>
        <strain evidence="15">Drom800</strain>
        <tissue evidence="15">Blood</tissue>
    </source>
</reference>
<evidence type="ECO:0000256" key="12">
    <source>
        <dbReference type="SAM" id="Coils"/>
    </source>
</evidence>
<evidence type="ECO:0000259" key="14">
    <source>
        <dbReference type="PROSITE" id="PS50157"/>
    </source>
</evidence>
<dbReference type="PROSITE" id="PS50157">
    <property type="entry name" value="ZINC_FINGER_C2H2_2"/>
    <property type="match status" value="1"/>
</dbReference>
<feature type="region of interest" description="Disordered" evidence="13">
    <location>
        <begin position="494"/>
        <end position="722"/>
    </location>
</feature>
<dbReference type="Proteomes" id="UP000299084">
    <property type="component" value="Unassembled WGS sequence"/>
</dbReference>
<feature type="coiled-coil region" evidence="12">
    <location>
        <begin position="277"/>
        <end position="354"/>
    </location>
</feature>
<dbReference type="InterPro" id="IPR013087">
    <property type="entry name" value="Znf_C2H2_type"/>
</dbReference>
<accession>A0A5N4EIZ0</accession>
<dbReference type="GO" id="GO:0060271">
    <property type="term" value="P:cilium assembly"/>
    <property type="evidence" value="ECO:0007669"/>
    <property type="project" value="UniProtKB-ARBA"/>
</dbReference>
<dbReference type="GO" id="GO:0005737">
    <property type="term" value="C:cytoplasm"/>
    <property type="evidence" value="ECO:0007669"/>
    <property type="project" value="TreeGrafter"/>
</dbReference>
<evidence type="ECO:0000256" key="13">
    <source>
        <dbReference type="SAM" id="MobiDB-lite"/>
    </source>
</evidence>
<gene>
    <name evidence="15" type="ORF">Cadr_000000161</name>
</gene>
<dbReference type="Pfam" id="PF13815">
    <property type="entry name" value="Dzip-like_N"/>
    <property type="match status" value="1"/>
</dbReference>
<keyword evidence="7" id="KW-0862">Zinc</keyword>
<dbReference type="GO" id="GO:0036064">
    <property type="term" value="C:ciliary basal body"/>
    <property type="evidence" value="ECO:0007669"/>
    <property type="project" value="TreeGrafter"/>
</dbReference>
<comment type="caution">
    <text evidence="15">The sequence shown here is derived from an EMBL/GenBank/DDBJ whole genome shotgun (WGS) entry which is preliminary data.</text>
</comment>
<feature type="compositionally biased region" description="Basic and acidic residues" evidence="13">
    <location>
        <begin position="634"/>
        <end position="643"/>
    </location>
</feature>
<evidence type="ECO:0000256" key="1">
    <source>
        <dbReference type="ARBA" id="ARBA00004114"/>
    </source>
</evidence>
<dbReference type="PANTHER" id="PTHR21502:SF8">
    <property type="entry name" value="CILIUM ASSEMBLY PROTEIN DZIP1L"/>
    <property type="match status" value="1"/>
</dbReference>
<keyword evidence="5" id="KW-0479">Metal-binding</keyword>
<name>A0A5N4EIZ0_CAMDR</name>
<evidence type="ECO:0000256" key="4">
    <source>
        <dbReference type="ARBA" id="ARBA00022490"/>
    </source>
</evidence>
<dbReference type="EMBL" id="JWIN03000001">
    <property type="protein sequence ID" value="KAB1283234.1"/>
    <property type="molecule type" value="Genomic_DNA"/>
</dbReference>
<evidence type="ECO:0000256" key="7">
    <source>
        <dbReference type="ARBA" id="ARBA00022833"/>
    </source>
</evidence>
<evidence type="ECO:0000256" key="3">
    <source>
        <dbReference type="ARBA" id="ARBA00009131"/>
    </source>
</evidence>
<dbReference type="PROSITE" id="PS00028">
    <property type="entry name" value="ZINC_FINGER_C2H2_1"/>
    <property type="match status" value="1"/>
</dbReference>
<dbReference type="InterPro" id="IPR032714">
    <property type="entry name" value="DZIP1_N"/>
</dbReference>
<evidence type="ECO:0000256" key="8">
    <source>
        <dbReference type="ARBA" id="ARBA00023054"/>
    </source>
</evidence>
<sequence>MQSPATTAAVLSGPLLGAHPLPAFKFQPRCQSMDWMRISALDVDRVAREMDVAALQENITSITFCNLDKEVCHRCRQPVDPALLKVLRLAQLSIEYLLHCQDSLSASVAELEAQLLASLGQQERSQQELARQADELKGVRQESHRRRKMIITLQQLLLQMDAYSCHMCHLCHKMFMNATYLQSHIQRRHSGMVEGVPTEKQKKQEQPVEEVLEELQAKLKWTEGKLEAQREAKRQQQFQEAEMTHQREKQLDKWKEKEQAKLYGEIDELKKFFWDKLKNVADQSSTLEEKLQALQSHNVGKSNLGSLQSDESEQRLGQAQELQALKERMEIQLKEHYEKLLASLSENQKKAQAQHQMSALQPQLQEQATLIASQEKMIQTMSLRKAKRIHMVSKAVDTEEDSSKEELRDSCSGQQKVPAAPRQKSILQKQLSPVLEDTLQEKLETMGIKRDAKGIPAQTFRHVDSLLQTQRKQKVGKFSEFLNLRKKLIQKATSRLKERQRNEAPVSQPDSEAPVKSQESPLVTKKAQPEVSTLRVASKLAEPPVTPPGRPTPAPRSRPSGTLAAPGSRLSSTPPFSSEEDSEGDSRPRGSLPPPRHPSRMRPWPQDDWDWSDTETSKGNTHSSGTLVQSLVKNLEKQLEAPAKKPAGGVSLFLMPGAGPQRDAAPGGKPQLSEDDSDLEISSLEDLPQDLNQREKPKPLSKLPEEFGASSWSPGQPRVPGW</sequence>
<evidence type="ECO:0000256" key="9">
    <source>
        <dbReference type="ARBA" id="ARBA00023212"/>
    </source>
</evidence>
<dbReference type="InterPro" id="IPR051241">
    <property type="entry name" value="DZIP_RILPL"/>
</dbReference>
<keyword evidence="8 12" id="KW-0175">Coiled coil</keyword>
<evidence type="ECO:0000313" key="15">
    <source>
        <dbReference type="EMBL" id="KAB1283234.1"/>
    </source>
</evidence>
<protein>
    <submittedName>
        <fullName evidence="15">Zinc finger protein DZIP1L</fullName>
    </submittedName>
</protein>
<dbReference type="Pfam" id="PF25977">
    <property type="entry name" value="DZIP1"/>
    <property type="match status" value="1"/>
</dbReference>
<feature type="region of interest" description="Disordered" evidence="13">
    <location>
        <begin position="394"/>
        <end position="424"/>
    </location>
</feature>
<feature type="domain" description="C2H2-type" evidence="14">
    <location>
        <begin position="163"/>
        <end position="194"/>
    </location>
</feature>
<keyword evidence="4" id="KW-0963">Cytoplasm</keyword>
<comment type="similarity">
    <text evidence="3">Belongs to the DZIP C2H2-type zinc-finger protein family.</text>
</comment>
<organism evidence="15 16">
    <name type="scientific">Camelus dromedarius</name>
    <name type="common">Dromedary</name>
    <name type="synonym">Arabian camel</name>
    <dbReference type="NCBI Taxonomy" id="9838"/>
    <lineage>
        <taxon>Eukaryota</taxon>
        <taxon>Metazoa</taxon>
        <taxon>Chordata</taxon>
        <taxon>Craniata</taxon>
        <taxon>Vertebrata</taxon>
        <taxon>Euteleostomi</taxon>
        <taxon>Mammalia</taxon>
        <taxon>Eutheria</taxon>
        <taxon>Laurasiatheria</taxon>
        <taxon>Artiodactyla</taxon>
        <taxon>Tylopoda</taxon>
        <taxon>Camelidae</taxon>
        <taxon>Camelus</taxon>
    </lineage>
</organism>
<keyword evidence="9" id="KW-0206">Cytoskeleton</keyword>
<dbReference type="InterPro" id="IPR058883">
    <property type="entry name" value="DZIP1_dom"/>
</dbReference>
<dbReference type="GO" id="GO:0005814">
    <property type="term" value="C:centriole"/>
    <property type="evidence" value="ECO:0007669"/>
    <property type="project" value="UniProtKB-SubCell"/>
</dbReference>
<evidence type="ECO:0000256" key="5">
    <source>
        <dbReference type="ARBA" id="ARBA00022723"/>
    </source>
</evidence>
<proteinExistence type="inferred from homology"/>